<evidence type="ECO:0000313" key="2">
    <source>
        <dbReference type="Proteomes" id="UP000054549"/>
    </source>
</evidence>
<dbReference type="EMBL" id="KN818224">
    <property type="protein sequence ID" value="KIL70526.1"/>
    <property type="molecule type" value="Genomic_DNA"/>
</dbReference>
<protein>
    <submittedName>
        <fullName evidence="1">Uncharacterized protein</fullName>
    </submittedName>
</protein>
<proteinExistence type="predicted"/>
<accession>A0A0C2XLZ0</accession>
<gene>
    <name evidence="1" type="ORF">M378DRAFT_627043</name>
</gene>
<keyword evidence="2" id="KW-1185">Reference proteome</keyword>
<reference evidence="1 2" key="1">
    <citation type="submission" date="2014-04" db="EMBL/GenBank/DDBJ databases">
        <title>Evolutionary Origins and Diversification of the Mycorrhizal Mutualists.</title>
        <authorList>
            <consortium name="DOE Joint Genome Institute"/>
            <consortium name="Mycorrhizal Genomics Consortium"/>
            <person name="Kohler A."/>
            <person name="Kuo A."/>
            <person name="Nagy L.G."/>
            <person name="Floudas D."/>
            <person name="Copeland A."/>
            <person name="Barry K.W."/>
            <person name="Cichocki N."/>
            <person name="Veneault-Fourrey C."/>
            <person name="LaButti K."/>
            <person name="Lindquist E.A."/>
            <person name="Lipzen A."/>
            <person name="Lundell T."/>
            <person name="Morin E."/>
            <person name="Murat C."/>
            <person name="Riley R."/>
            <person name="Ohm R."/>
            <person name="Sun H."/>
            <person name="Tunlid A."/>
            <person name="Henrissat B."/>
            <person name="Grigoriev I.V."/>
            <person name="Hibbett D.S."/>
            <person name="Martin F."/>
        </authorList>
    </citation>
    <scope>NUCLEOTIDE SEQUENCE [LARGE SCALE GENOMIC DNA]</scope>
    <source>
        <strain evidence="1 2">Koide BX008</strain>
    </source>
</reference>
<sequence>MDGTAPALEFMMLEERVAATNQKKDRHLTSRLAAQMRPHSSCWRRSRPSRVVKEISNQKSSVAWCSMPSLR</sequence>
<dbReference type="HOGENOM" id="CLU_2739498_0_0_1"/>
<dbReference type="InParanoid" id="A0A0C2XLZ0"/>
<evidence type="ECO:0000313" key="1">
    <source>
        <dbReference type="EMBL" id="KIL70526.1"/>
    </source>
</evidence>
<name>A0A0C2XLZ0_AMAMK</name>
<organism evidence="1 2">
    <name type="scientific">Amanita muscaria (strain Koide BX008)</name>
    <dbReference type="NCBI Taxonomy" id="946122"/>
    <lineage>
        <taxon>Eukaryota</taxon>
        <taxon>Fungi</taxon>
        <taxon>Dikarya</taxon>
        <taxon>Basidiomycota</taxon>
        <taxon>Agaricomycotina</taxon>
        <taxon>Agaricomycetes</taxon>
        <taxon>Agaricomycetidae</taxon>
        <taxon>Agaricales</taxon>
        <taxon>Pluteineae</taxon>
        <taxon>Amanitaceae</taxon>
        <taxon>Amanita</taxon>
    </lineage>
</organism>
<dbReference type="AlphaFoldDB" id="A0A0C2XLZ0"/>
<dbReference type="Proteomes" id="UP000054549">
    <property type="component" value="Unassembled WGS sequence"/>
</dbReference>